<gene>
    <name evidence="2" type="ORF">FNV43_RR00369</name>
</gene>
<protein>
    <recommendedName>
        <fullName evidence="4">Retrotransposon gag domain-containing protein</fullName>
    </recommendedName>
</protein>
<feature type="compositionally biased region" description="Basic residues" evidence="1">
    <location>
        <begin position="11"/>
        <end position="24"/>
    </location>
</feature>
<name>A0A8K0HMX0_9ROSA</name>
<evidence type="ECO:0000256" key="1">
    <source>
        <dbReference type="SAM" id="MobiDB-lite"/>
    </source>
</evidence>
<evidence type="ECO:0000313" key="3">
    <source>
        <dbReference type="Proteomes" id="UP000796880"/>
    </source>
</evidence>
<dbReference type="Proteomes" id="UP000796880">
    <property type="component" value="Unassembled WGS sequence"/>
</dbReference>
<evidence type="ECO:0008006" key="4">
    <source>
        <dbReference type="Google" id="ProtNLM"/>
    </source>
</evidence>
<dbReference type="EMBL" id="VOIH02000001">
    <property type="protein sequence ID" value="KAF3455727.1"/>
    <property type="molecule type" value="Genomic_DNA"/>
</dbReference>
<dbReference type="AlphaFoldDB" id="A0A8K0HMX0"/>
<accession>A0A8K0HMX0</accession>
<evidence type="ECO:0000313" key="2">
    <source>
        <dbReference type="EMBL" id="KAF3455727.1"/>
    </source>
</evidence>
<dbReference type="OrthoDB" id="1164937at2759"/>
<sequence length="256" mass="29040">MGAQMNVNPKPHSRAWRQSRHGKARRDAPVEAVAIRVVTLVMEPSMGSYSVRRSHSEDISSTSGGGYRDVGLDDDSARVAAGYDDAIGCTEVWRTTCCRYGARGGFGVGSSGGYIGGLQGFRQLYAAFLKVVHPNLKVVEGIPQEGASYWWVMIKRAYCVDESPMLRAFKTLLYVNYFFRVKREEKEIEFLSLKQRNLSMVEYERKFDENSYYTPYLVDLESVKLGVLRRGCDPSFIMLLPCSSFLRIRRYCNKCN</sequence>
<proteinExistence type="predicted"/>
<comment type="caution">
    <text evidence="2">The sequence shown here is derived from an EMBL/GenBank/DDBJ whole genome shotgun (WGS) entry which is preliminary data.</text>
</comment>
<keyword evidence="3" id="KW-1185">Reference proteome</keyword>
<reference evidence="2" key="1">
    <citation type="submission" date="2020-03" db="EMBL/GenBank/DDBJ databases">
        <title>A high-quality chromosome-level genome assembly of a woody plant with both climbing and erect habits, Rhamnella rubrinervis.</title>
        <authorList>
            <person name="Lu Z."/>
            <person name="Yang Y."/>
            <person name="Zhu X."/>
            <person name="Sun Y."/>
        </authorList>
    </citation>
    <scope>NUCLEOTIDE SEQUENCE</scope>
    <source>
        <strain evidence="2">BYM</strain>
        <tissue evidence="2">Leaf</tissue>
    </source>
</reference>
<feature type="region of interest" description="Disordered" evidence="1">
    <location>
        <begin position="1"/>
        <end position="25"/>
    </location>
</feature>
<organism evidence="2 3">
    <name type="scientific">Rhamnella rubrinervis</name>
    <dbReference type="NCBI Taxonomy" id="2594499"/>
    <lineage>
        <taxon>Eukaryota</taxon>
        <taxon>Viridiplantae</taxon>
        <taxon>Streptophyta</taxon>
        <taxon>Embryophyta</taxon>
        <taxon>Tracheophyta</taxon>
        <taxon>Spermatophyta</taxon>
        <taxon>Magnoliopsida</taxon>
        <taxon>eudicotyledons</taxon>
        <taxon>Gunneridae</taxon>
        <taxon>Pentapetalae</taxon>
        <taxon>rosids</taxon>
        <taxon>fabids</taxon>
        <taxon>Rosales</taxon>
        <taxon>Rhamnaceae</taxon>
        <taxon>rhamnoid group</taxon>
        <taxon>Rhamneae</taxon>
        <taxon>Rhamnella</taxon>
    </lineage>
</organism>